<evidence type="ECO:0000313" key="5">
    <source>
        <dbReference type="EMBL" id="UXH78497.1"/>
    </source>
</evidence>
<keyword evidence="2 3" id="KW-0732">Signal</keyword>
<dbReference type="Pfam" id="PF13505">
    <property type="entry name" value="OMP_b-brl"/>
    <property type="match status" value="1"/>
</dbReference>
<keyword evidence="6" id="KW-1185">Reference proteome</keyword>
<feature type="signal peptide" evidence="3">
    <location>
        <begin position="1"/>
        <end position="23"/>
    </location>
</feature>
<dbReference type="Gene3D" id="2.40.160.20">
    <property type="match status" value="1"/>
</dbReference>
<name>A0ABY6B0M8_9BURK</name>
<dbReference type="RefSeq" id="WP_261758305.1">
    <property type="nucleotide sequence ID" value="NZ_CP104562.2"/>
</dbReference>
<dbReference type="EMBL" id="CP104562">
    <property type="protein sequence ID" value="UXH78497.1"/>
    <property type="molecule type" value="Genomic_DNA"/>
</dbReference>
<feature type="chain" id="PRO_5047351379" evidence="3">
    <location>
        <begin position="24"/>
        <end position="172"/>
    </location>
</feature>
<dbReference type="SUPFAM" id="SSF56925">
    <property type="entry name" value="OMPA-like"/>
    <property type="match status" value="1"/>
</dbReference>
<gene>
    <name evidence="5" type="ORF">N4261_00725</name>
</gene>
<organism evidence="5 6">
    <name type="scientific">Roseateles amylovorans</name>
    <dbReference type="NCBI Taxonomy" id="2978473"/>
    <lineage>
        <taxon>Bacteria</taxon>
        <taxon>Pseudomonadati</taxon>
        <taxon>Pseudomonadota</taxon>
        <taxon>Betaproteobacteria</taxon>
        <taxon>Burkholderiales</taxon>
        <taxon>Sphaerotilaceae</taxon>
        <taxon>Roseateles</taxon>
    </lineage>
</organism>
<evidence type="ECO:0000256" key="1">
    <source>
        <dbReference type="ARBA" id="ARBA00004442"/>
    </source>
</evidence>
<protein>
    <submittedName>
        <fullName evidence="5">Porin family protein</fullName>
    </submittedName>
</protein>
<sequence>MKTTFATTVLVVSAAVGASAAHAADLSPGVYATIVAGKTDGSNPTYRNGGSPSLGGGLGYRFAPEWGVEVFTRGLDFELLRWQTSYAYPERHSGVALTGELPLNGLFGVTGRIGLGQTQMKRSGDRTGDRTSVSAGAGLAMHLGSNIAATLGYERYTRVNVNAWLLGVEFRF</sequence>
<dbReference type="InterPro" id="IPR027385">
    <property type="entry name" value="Beta-barrel_OMP"/>
</dbReference>
<evidence type="ECO:0000256" key="2">
    <source>
        <dbReference type="ARBA" id="ARBA00022729"/>
    </source>
</evidence>
<evidence type="ECO:0000259" key="4">
    <source>
        <dbReference type="Pfam" id="PF13505"/>
    </source>
</evidence>
<reference evidence="5" key="1">
    <citation type="submission" date="2022-10" db="EMBL/GenBank/DDBJ databases">
        <title>Characterization and whole genome sequencing of a new Roseateles species, isolated from fresh water.</title>
        <authorList>
            <person name="Guliayeva D.Y."/>
            <person name="Akhremchuk A.E."/>
            <person name="Sikolenko M.A."/>
            <person name="Valentovich L.N."/>
            <person name="Sidarenka A.V."/>
        </authorList>
    </citation>
    <scope>NUCLEOTIDE SEQUENCE</scope>
    <source>
        <strain evidence="5">BIM B-1768</strain>
    </source>
</reference>
<evidence type="ECO:0000313" key="6">
    <source>
        <dbReference type="Proteomes" id="UP001064933"/>
    </source>
</evidence>
<accession>A0ABY6B0M8</accession>
<dbReference type="Proteomes" id="UP001064933">
    <property type="component" value="Chromosome"/>
</dbReference>
<feature type="domain" description="Outer membrane protein beta-barrel" evidence="4">
    <location>
        <begin position="11"/>
        <end position="172"/>
    </location>
</feature>
<comment type="subcellular location">
    <subcellularLocation>
        <location evidence="1">Cell outer membrane</location>
    </subcellularLocation>
</comment>
<dbReference type="InterPro" id="IPR011250">
    <property type="entry name" value="OMP/PagP_B-barrel"/>
</dbReference>
<proteinExistence type="predicted"/>
<evidence type="ECO:0000256" key="3">
    <source>
        <dbReference type="SAM" id="SignalP"/>
    </source>
</evidence>